<evidence type="ECO:0000256" key="1">
    <source>
        <dbReference type="SAM" id="SignalP"/>
    </source>
</evidence>
<keyword evidence="4" id="KW-1185">Reference proteome</keyword>
<dbReference type="InterPro" id="IPR001466">
    <property type="entry name" value="Beta-lactam-related"/>
</dbReference>
<keyword evidence="1" id="KW-0732">Signal</keyword>
<sequence>MKSLKVARLVLVLSLGAAGAQAQTAAEGLGAMQARLAASEGYAGVFGVSRGGQTGVASIARPDGAFPVDPSTPVRWASVSKMITAILVFQQIDAGTLALDTPVATYLPGTTVANADRITLRQLLGHRSGLAAELETPDGPPGDALQYCGAARAEPGSGFFYNNCDTIVVGKVLEAVTGRTFLDLVNSRIGAPLGLTLTLPEGPRVEATMEDGSAEPRIWLADFGPAGGLYGTIGDMLTIDMALIEGRLISAASLDTMLTGDPASGYAALSVWSYAPDLGACIGTTRLVERYGEIGGVQVRNFLLPDLKVALAVYSNDHRTTFGEVWQGQGQGLSIDLIRAAACGVPPAA</sequence>
<dbReference type="Gene3D" id="3.40.710.10">
    <property type="entry name" value="DD-peptidase/beta-lactamase superfamily"/>
    <property type="match status" value="1"/>
</dbReference>
<dbReference type="Pfam" id="PF00144">
    <property type="entry name" value="Beta-lactamase"/>
    <property type="match status" value="1"/>
</dbReference>
<proteinExistence type="predicted"/>
<dbReference type="EMBL" id="CP002102">
    <property type="protein sequence ID" value="ADK99586.1"/>
    <property type="molecule type" value="Genomic_DNA"/>
</dbReference>
<dbReference type="InterPro" id="IPR050491">
    <property type="entry name" value="AmpC-like"/>
</dbReference>
<reference evidence="4" key="1">
    <citation type="journal article" date="2011" name="J. Bacteriol.">
        <title>Genome sequences of eight morphologically diverse alphaproteobacteria.</title>
        <authorList>
            <consortium name="US DOE Joint Genome Institute"/>
            <person name="Brown P.J."/>
            <person name="Kysela D.T."/>
            <person name="Buechlein A."/>
            <person name="Hemmerich C."/>
            <person name="Brun Y.V."/>
        </authorList>
    </citation>
    <scope>NUCLEOTIDE SEQUENCE [LARGE SCALE GENOMIC DNA]</scope>
    <source>
        <strain evidence="4">ATCC 15264 / DSM 4735 / LMG 14903 / NBRC 16000 / CB 81</strain>
    </source>
</reference>
<dbReference type="InterPro" id="IPR012338">
    <property type="entry name" value="Beta-lactam/transpept-like"/>
</dbReference>
<dbReference type="PANTHER" id="PTHR46825:SF9">
    <property type="entry name" value="BETA-LACTAMASE-RELATED DOMAIN-CONTAINING PROTEIN"/>
    <property type="match status" value="1"/>
</dbReference>
<organism evidence="3 4">
    <name type="scientific">Brevundimonas subvibrioides (strain ATCC 15264 / DSM 4735 / LMG 14903 / NBRC 16000 / CB 81)</name>
    <name type="common">Caulobacter subvibrioides</name>
    <dbReference type="NCBI Taxonomy" id="633149"/>
    <lineage>
        <taxon>Bacteria</taxon>
        <taxon>Pseudomonadati</taxon>
        <taxon>Pseudomonadota</taxon>
        <taxon>Alphaproteobacteria</taxon>
        <taxon>Caulobacterales</taxon>
        <taxon>Caulobacteraceae</taxon>
        <taxon>Brevundimonas</taxon>
    </lineage>
</organism>
<feature type="chain" id="PRO_5003126844" evidence="1">
    <location>
        <begin position="23"/>
        <end position="349"/>
    </location>
</feature>
<gene>
    <name evidence="3" type="ordered locus">Bresu_0272</name>
</gene>
<feature type="domain" description="Beta-lactamase-related" evidence="2">
    <location>
        <begin position="41"/>
        <end position="320"/>
    </location>
</feature>
<protein>
    <submittedName>
        <fullName evidence="3">Beta-lactamase</fullName>
    </submittedName>
</protein>
<evidence type="ECO:0000259" key="2">
    <source>
        <dbReference type="Pfam" id="PF00144"/>
    </source>
</evidence>
<dbReference type="RefSeq" id="WP_013267691.1">
    <property type="nucleotide sequence ID" value="NC_014375.1"/>
</dbReference>
<dbReference type="InParanoid" id="D9QJ62"/>
<feature type="signal peptide" evidence="1">
    <location>
        <begin position="1"/>
        <end position="22"/>
    </location>
</feature>
<evidence type="ECO:0000313" key="4">
    <source>
        <dbReference type="Proteomes" id="UP000002696"/>
    </source>
</evidence>
<dbReference type="HOGENOM" id="CLU_793818_0_0_5"/>
<name>D9QJ62_BRESC</name>
<dbReference type="PANTHER" id="PTHR46825">
    <property type="entry name" value="D-ALANYL-D-ALANINE-CARBOXYPEPTIDASE/ENDOPEPTIDASE AMPH"/>
    <property type="match status" value="1"/>
</dbReference>
<dbReference type="SUPFAM" id="SSF56601">
    <property type="entry name" value="beta-lactamase/transpeptidase-like"/>
    <property type="match status" value="1"/>
</dbReference>
<dbReference type="AlphaFoldDB" id="D9QJ62"/>
<dbReference type="STRING" id="633149.Bresu_0272"/>
<accession>D9QJ62</accession>
<evidence type="ECO:0000313" key="3">
    <source>
        <dbReference type="EMBL" id="ADK99586.1"/>
    </source>
</evidence>
<dbReference type="eggNOG" id="COG1680">
    <property type="taxonomic scope" value="Bacteria"/>
</dbReference>
<dbReference type="Proteomes" id="UP000002696">
    <property type="component" value="Chromosome"/>
</dbReference>
<dbReference type="KEGG" id="bsb:Bresu_0272"/>